<dbReference type="GO" id="GO:0006412">
    <property type="term" value="P:translation"/>
    <property type="evidence" value="ECO:0007669"/>
    <property type="project" value="UniProtKB-UniRule"/>
</dbReference>
<evidence type="ECO:0000313" key="6">
    <source>
        <dbReference type="EMBL" id="QJG67139.1"/>
    </source>
</evidence>
<evidence type="ECO:0000256" key="3">
    <source>
        <dbReference type="ARBA" id="ARBA00023274"/>
    </source>
</evidence>
<dbReference type="RefSeq" id="WP_169605190.1">
    <property type="nucleotide sequence ID" value="NZ_CP051481.1"/>
</dbReference>
<dbReference type="HAMAP" id="MF_00374">
    <property type="entry name" value="Ribosomal_uL29"/>
    <property type="match status" value="1"/>
</dbReference>
<evidence type="ECO:0000313" key="7">
    <source>
        <dbReference type="Proteomes" id="UP000501060"/>
    </source>
</evidence>
<dbReference type="SUPFAM" id="SSF46561">
    <property type="entry name" value="Ribosomal protein L29 (L29p)"/>
    <property type="match status" value="1"/>
</dbReference>
<evidence type="ECO:0000256" key="1">
    <source>
        <dbReference type="ARBA" id="ARBA00009254"/>
    </source>
</evidence>
<keyword evidence="2 5" id="KW-0689">Ribosomal protein</keyword>
<dbReference type="KEGG" id="mphe:HGG69_02350"/>
<dbReference type="PANTHER" id="PTHR10916">
    <property type="entry name" value="60S RIBOSOMAL PROTEIN L35/50S RIBOSOMAL PROTEIN L29"/>
    <property type="match status" value="1"/>
</dbReference>
<dbReference type="Gene3D" id="1.10.287.310">
    <property type="match status" value="1"/>
</dbReference>
<dbReference type="InterPro" id="IPR050063">
    <property type="entry name" value="Ribosomal_protein_uL29"/>
</dbReference>
<dbReference type="InterPro" id="IPR036049">
    <property type="entry name" value="Ribosomal_uL29_sf"/>
</dbReference>
<dbReference type="Proteomes" id="UP000501060">
    <property type="component" value="Chromosome"/>
</dbReference>
<protein>
    <recommendedName>
        <fullName evidence="4 5">Large ribosomal subunit protein uL29</fullName>
    </recommendedName>
</protein>
<reference evidence="6 7" key="1">
    <citation type="submission" date="2020-04" db="EMBL/GenBank/DDBJ databases">
        <title>Novel Mycoplasma species detected in Phocoena phocoena (harbor porpoise) from the USA.</title>
        <authorList>
            <person name="Volokhov D.V."/>
        </authorList>
    </citation>
    <scope>NUCLEOTIDE SEQUENCE [LARGE SCALE GENOMIC DNA]</scope>
    <source>
        <strain evidence="6 7">Phocoena C-264-GEN</strain>
    </source>
</reference>
<dbReference type="GO" id="GO:0022625">
    <property type="term" value="C:cytosolic large ribosomal subunit"/>
    <property type="evidence" value="ECO:0007669"/>
    <property type="project" value="TreeGrafter"/>
</dbReference>
<evidence type="ECO:0000256" key="2">
    <source>
        <dbReference type="ARBA" id="ARBA00022980"/>
    </source>
</evidence>
<keyword evidence="7" id="KW-1185">Reference proteome</keyword>
<gene>
    <name evidence="5 6" type="primary">rpmC</name>
    <name evidence="6" type="ORF">HGG69_02350</name>
</gene>
<comment type="similarity">
    <text evidence="1 5">Belongs to the universal ribosomal protein uL29 family.</text>
</comment>
<dbReference type="PANTHER" id="PTHR10916:SF0">
    <property type="entry name" value="LARGE RIBOSOMAL SUBUNIT PROTEIN UL29C"/>
    <property type="match status" value="1"/>
</dbReference>
<keyword evidence="3 5" id="KW-0687">Ribonucleoprotein</keyword>
<organism evidence="6 7">
    <name type="scientific">Mycoplasma phocoenae</name>
    <dbReference type="NCBI Taxonomy" id="754517"/>
    <lineage>
        <taxon>Bacteria</taxon>
        <taxon>Bacillati</taxon>
        <taxon>Mycoplasmatota</taxon>
        <taxon>Mollicutes</taxon>
        <taxon>Mycoplasmataceae</taxon>
        <taxon>Mycoplasma</taxon>
    </lineage>
</organism>
<dbReference type="EMBL" id="CP051481">
    <property type="protein sequence ID" value="QJG67139.1"/>
    <property type="molecule type" value="Genomic_DNA"/>
</dbReference>
<dbReference type="CDD" id="cd00427">
    <property type="entry name" value="Ribosomal_L29_HIP"/>
    <property type="match status" value="1"/>
</dbReference>
<dbReference type="AlphaFoldDB" id="A0A858U4Z2"/>
<dbReference type="Pfam" id="PF00831">
    <property type="entry name" value="Ribosomal_L29"/>
    <property type="match status" value="1"/>
</dbReference>
<evidence type="ECO:0000256" key="4">
    <source>
        <dbReference type="ARBA" id="ARBA00035204"/>
    </source>
</evidence>
<sequence length="67" mass="7528">MKYAELKTKSIAELEKMVDDLSALAFQLRQRSKTGQLDTPHKIKANKKDIARILTAINEKKAAGETK</sequence>
<proteinExistence type="inferred from homology"/>
<accession>A0A858U4Z2</accession>
<name>A0A858U4Z2_9MOLU</name>
<dbReference type="GO" id="GO:0003735">
    <property type="term" value="F:structural constituent of ribosome"/>
    <property type="evidence" value="ECO:0007669"/>
    <property type="project" value="InterPro"/>
</dbReference>
<evidence type="ECO:0000256" key="5">
    <source>
        <dbReference type="HAMAP-Rule" id="MF_00374"/>
    </source>
</evidence>
<dbReference type="InterPro" id="IPR001854">
    <property type="entry name" value="Ribosomal_uL29"/>
</dbReference>
<dbReference type="NCBIfam" id="TIGR00012">
    <property type="entry name" value="L29"/>
    <property type="match status" value="1"/>
</dbReference>